<accession>A0ABX8E1E4</accession>
<sequence length="317" mass="36658">MTLPTPDPDCGICQGTGTADHSHLAMDPCPRCAPDAFRQFETEMDMSKDFRTHGLPPKMPVWAKLLGARYWHGDGTTHTKIGEISTRNHVIALKAVFYGDMTDSDRPSLMIGVWLFTWFAPLPKWTRWFFRHGPSELCSLDKPQFGFSSSEEGLHLYWGRRSTLMWWPWGREHIRTEYLGTDFEWHDDRAHPEKIWARNHPNPAHRYTGPVGPAPWSETHPYRYLLRNGQVQIVDATITRRRAFYGKRWIGPLRMQIAIRNALPKEMFDNIDIQFSDEVGERAGSWKGGCVGCSFDIRPDESPKAALKRMEAERVFR</sequence>
<organism evidence="1 2">
    <name type="scientific">Novosphingobium decolorationis</name>
    <dbReference type="NCBI Taxonomy" id="2698673"/>
    <lineage>
        <taxon>Bacteria</taxon>
        <taxon>Pseudomonadati</taxon>
        <taxon>Pseudomonadota</taxon>
        <taxon>Alphaproteobacteria</taxon>
        <taxon>Sphingomonadales</taxon>
        <taxon>Sphingomonadaceae</taxon>
        <taxon>Novosphingobium</taxon>
    </lineage>
</organism>
<reference evidence="1 2" key="1">
    <citation type="journal article" date="2021" name="Int. J. Syst. Evol. Microbiol.">
        <title>Novosphingobium decolorationis sp. nov., an aniline blue-decolourizing bacterium isolated from East Pacific sediment.</title>
        <authorList>
            <person name="Chen X."/>
            <person name="Dong B."/>
            <person name="Chen T."/>
            <person name="Ren N."/>
            <person name="Wang J."/>
            <person name="Xu Y."/>
            <person name="Yang J."/>
            <person name="Zhu S."/>
            <person name="Chen J."/>
        </authorList>
    </citation>
    <scope>NUCLEOTIDE SEQUENCE [LARGE SCALE GENOMIC DNA]</scope>
    <source>
        <strain evidence="1 2">502str22</strain>
    </source>
</reference>
<evidence type="ECO:0000313" key="1">
    <source>
        <dbReference type="EMBL" id="QVM82965.1"/>
    </source>
</evidence>
<name>A0ABX8E1E4_9SPHN</name>
<evidence type="ECO:0000313" key="2">
    <source>
        <dbReference type="Proteomes" id="UP000677126"/>
    </source>
</evidence>
<dbReference type="RefSeq" id="WP_213502250.1">
    <property type="nucleotide sequence ID" value="NZ_CP054856.1"/>
</dbReference>
<protein>
    <submittedName>
        <fullName evidence="1">Uncharacterized protein</fullName>
    </submittedName>
</protein>
<keyword evidence="2" id="KW-1185">Reference proteome</keyword>
<dbReference type="InterPro" id="IPR057463">
    <property type="entry name" value="Acb3"/>
</dbReference>
<dbReference type="Proteomes" id="UP000677126">
    <property type="component" value="Chromosome"/>
</dbReference>
<proteinExistence type="predicted"/>
<dbReference type="Pfam" id="PF25187">
    <property type="entry name" value="Acb3"/>
    <property type="match status" value="1"/>
</dbReference>
<dbReference type="EMBL" id="CP054856">
    <property type="protein sequence ID" value="QVM82965.1"/>
    <property type="molecule type" value="Genomic_DNA"/>
</dbReference>
<gene>
    <name evidence="1" type="ORF">HT578_03890</name>
</gene>